<organism evidence="3 4">
    <name type="scientific">Nonomuraea mesophila</name>
    <dbReference type="NCBI Taxonomy" id="2530382"/>
    <lineage>
        <taxon>Bacteria</taxon>
        <taxon>Bacillati</taxon>
        <taxon>Actinomycetota</taxon>
        <taxon>Actinomycetes</taxon>
        <taxon>Streptosporangiales</taxon>
        <taxon>Streptosporangiaceae</taxon>
        <taxon>Nonomuraea</taxon>
    </lineage>
</organism>
<feature type="region of interest" description="Disordered" evidence="1">
    <location>
        <begin position="92"/>
        <end position="140"/>
    </location>
</feature>
<dbReference type="Pfam" id="PF03551">
    <property type="entry name" value="PadR"/>
    <property type="match status" value="1"/>
</dbReference>
<proteinExistence type="predicted"/>
<dbReference type="SUPFAM" id="SSF46785">
    <property type="entry name" value="Winged helix' DNA-binding domain"/>
    <property type="match status" value="1"/>
</dbReference>
<dbReference type="InterPro" id="IPR005149">
    <property type="entry name" value="Tscrpt_reg_PadR_N"/>
</dbReference>
<protein>
    <submittedName>
        <fullName evidence="3">PadR family transcriptional regulator</fullName>
    </submittedName>
</protein>
<evidence type="ECO:0000313" key="3">
    <source>
        <dbReference type="EMBL" id="TDE24100.1"/>
    </source>
</evidence>
<evidence type="ECO:0000313" key="4">
    <source>
        <dbReference type="Proteomes" id="UP000295136"/>
    </source>
</evidence>
<dbReference type="InterPro" id="IPR036390">
    <property type="entry name" value="WH_DNA-bd_sf"/>
</dbReference>
<accession>A0A4V2Z5I4</accession>
<evidence type="ECO:0000256" key="1">
    <source>
        <dbReference type="SAM" id="MobiDB-lite"/>
    </source>
</evidence>
<gene>
    <name evidence="3" type="ORF">E1295_45410</name>
</gene>
<keyword evidence="4" id="KW-1185">Reference proteome</keyword>
<reference evidence="3 4" key="1">
    <citation type="submission" date="2019-03" db="EMBL/GenBank/DDBJ databases">
        <title>Draft genome sequences of novel Actinobacteria.</title>
        <authorList>
            <person name="Sahin N."/>
            <person name="Ay H."/>
            <person name="Saygin H."/>
        </authorList>
    </citation>
    <scope>NUCLEOTIDE SEQUENCE [LARGE SCALE GENOMIC DNA]</scope>
    <source>
        <strain evidence="3 4">6K102</strain>
    </source>
</reference>
<dbReference type="AlphaFoldDB" id="A0A4V2Z5I4"/>
<name>A0A4V2Z5I4_9ACTN</name>
<dbReference type="InterPro" id="IPR036388">
    <property type="entry name" value="WH-like_DNA-bd_sf"/>
</dbReference>
<evidence type="ECO:0000259" key="2">
    <source>
        <dbReference type="Pfam" id="PF03551"/>
    </source>
</evidence>
<dbReference type="Proteomes" id="UP000295136">
    <property type="component" value="Unassembled WGS sequence"/>
</dbReference>
<comment type="caution">
    <text evidence="3">The sequence shown here is derived from an EMBL/GenBank/DDBJ whole genome shotgun (WGS) entry which is preliminary data.</text>
</comment>
<dbReference type="Gene3D" id="1.10.10.10">
    <property type="entry name" value="Winged helix-like DNA-binding domain superfamily/Winged helix DNA-binding domain"/>
    <property type="match status" value="1"/>
</dbReference>
<dbReference type="EMBL" id="SMLD01000258">
    <property type="protein sequence ID" value="TDE24100.1"/>
    <property type="molecule type" value="Genomic_DNA"/>
</dbReference>
<feature type="domain" description="Transcription regulator PadR N-terminal" evidence="2">
    <location>
        <begin position="18"/>
        <end position="80"/>
    </location>
</feature>
<sequence>MTMPTMALLRVLLTDPERDRYGLELCESAGMPSGTVYPILARLERIGWLESRLEYPETHVTQARPVRRYYRLTADGAEQARDAVARAYRARRRPAPGWLSPRPRNEPGGSGGRPSRAAREAGRSAGSLGGCAEHPAASEP</sequence>